<evidence type="ECO:0008006" key="3">
    <source>
        <dbReference type="Google" id="ProtNLM"/>
    </source>
</evidence>
<dbReference type="InterPro" id="IPR010315">
    <property type="entry name" value="DUF915_hydro-like"/>
</dbReference>
<dbReference type="Gene3D" id="3.40.50.1820">
    <property type="entry name" value="alpha/beta hydrolase"/>
    <property type="match status" value="1"/>
</dbReference>
<dbReference type="Proteomes" id="UP000051330">
    <property type="component" value="Unassembled WGS sequence"/>
</dbReference>
<evidence type="ECO:0000313" key="1">
    <source>
        <dbReference type="EMBL" id="KRL14308.1"/>
    </source>
</evidence>
<dbReference type="InterPro" id="IPR029058">
    <property type="entry name" value="AB_hydrolase_fold"/>
</dbReference>
<reference evidence="1 2" key="1">
    <citation type="journal article" date="2015" name="Genome Announc.">
        <title>Expanding the biotechnology potential of lactobacilli through comparative genomics of 213 strains and associated genera.</title>
        <authorList>
            <person name="Sun Z."/>
            <person name="Harris H.M."/>
            <person name="McCann A."/>
            <person name="Guo C."/>
            <person name="Argimon S."/>
            <person name="Zhang W."/>
            <person name="Yang X."/>
            <person name="Jeffery I.B."/>
            <person name="Cooney J.C."/>
            <person name="Kagawa T.F."/>
            <person name="Liu W."/>
            <person name="Song Y."/>
            <person name="Salvetti E."/>
            <person name="Wrobel A."/>
            <person name="Rasinkangas P."/>
            <person name="Parkhill J."/>
            <person name="Rea M.C."/>
            <person name="O'Sullivan O."/>
            <person name="Ritari J."/>
            <person name="Douillard F.P."/>
            <person name="Paul Ross R."/>
            <person name="Yang R."/>
            <person name="Briner A.E."/>
            <person name="Felis G.E."/>
            <person name="de Vos W.M."/>
            <person name="Barrangou R."/>
            <person name="Klaenhammer T.R."/>
            <person name="Caufield P.W."/>
            <person name="Cui Y."/>
            <person name="Zhang H."/>
            <person name="O'Toole P.W."/>
        </authorList>
    </citation>
    <scope>NUCLEOTIDE SEQUENCE [LARGE SCALE GENOMIC DNA]</scope>
    <source>
        <strain evidence="1 2">DSM 12744</strain>
    </source>
</reference>
<dbReference type="STRING" id="1423792.FD09_GL001477"/>
<protein>
    <recommendedName>
        <fullName evidence="3">Alpha beta hydrolase superfamily protein</fullName>
    </recommendedName>
</protein>
<accession>A0A0R1N7M7</accession>
<keyword evidence="2" id="KW-1185">Reference proteome</keyword>
<dbReference type="Pfam" id="PF06028">
    <property type="entry name" value="DUF915"/>
    <property type="match status" value="1"/>
</dbReference>
<evidence type="ECO:0000313" key="2">
    <source>
        <dbReference type="Proteomes" id="UP000051330"/>
    </source>
</evidence>
<comment type="caution">
    <text evidence="1">The sequence shown here is derived from an EMBL/GenBank/DDBJ whole genome shotgun (WGS) entry which is preliminary data.</text>
</comment>
<dbReference type="PATRIC" id="fig|1423792.3.peg.1493"/>
<dbReference type="SUPFAM" id="SSF53474">
    <property type="entry name" value="alpha/beta-Hydrolases"/>
    <property type="match status" value="1"/>
</dbReference>
<sequence length="294" mass="32558">MAVVVGTTMAGQARHRPVVLTTQEKSTMNFPTIFVPGWHSTGYSTQLITDDIVSLGVTDTVTTVKVSPQGQFEFIGPKPRANSRNLLRIIFVNNRAGEVQYAQWLHQLMNYCYEHFGFRRVNLVGHSMGAYASTLYTFRFGQASGLPRVANLVTIAGPFDGIIGRAPLNSFIHPNDGTTWTDEPHQNRLDQNGRPVLIHPEYARLAQYASGVPKTLRMLNIYGDLGDGSEADGVVTIPSATSIAYLVKNRITVFKQVKVVGPNAQHSALHEHNWEVTQNVVKFLWPVFVAHTTS</sequence>
<gene>
    <name evidence="1" type="ORF">FD09_GL001477</name>
</gene>
<organism evidence="1 2">
    <name type="scientific">Schleiferilactobacillus perolens DSM 12744</name>
    <dbReference type="NCBI Taxonomy" id="1423792"/>
    <lineage>
        <taxon>Bacteria</taxon>
        <taxon>Bacillati</taxon>
        <taxon>Bacillota</taxon>
        <taxon>Bacilli</taxon>
        <taxon>Lactobacillales</taxon>
        <taxon>Lactobacillaceae</taxon>
        <taxon>Schleiferilactobacillus</taxon>
    </lineage>
</organism>
<dbReference type="OrthoDB" id="503948at2"/>
<dbReference type="EMBL" id="AZEC01000002">
    <property type="protein sequence ID" value="KRL14308.1"/>
    <property type="molecule type" value="Genomic_DNA"/>
</dbReference>
<proteinExistence type="predicted"/>
<name>A0A0R1N7M7_9LACO</name>
<dbReference type="AlphaFoldDB" id="A0A0R1N7M7"/>